<dbReference type="AlphaFoldDB" id="A0A843VKK5"/>
<sequence>MGQLGVVIYRARLYLGDGLTCDDDFRQFNRRLVGMEDPSPPGSFQGESSARREAIYYSQEFVRAFGAASHSVR</sequence>
<comment type="caution">
    <text evidence="1">The sequence shown here is derived from an EMBL/GenBank/DDBJ whole genome shotgun (WGS) entry which is preliminary data.</text>
</comment>
<dbReference type="EMBL" id="NMUH01001390">
    <property type="protein sequence ID" value="MQL91899.1"/>
    <property type="molecule type" value="Genomic_DNA"/>
</dbReference>
<evidence type="ECO:0000313" key="1">
    <source>
        <dbReference type="EMBL" id="MQL91899.1"/>
    </source>
</evidence>
<proteinExistence type="predicted"/>
<reference evidence="1" key="1">
    <citation type="submission" date="2017-07" db="EMBL/GenBank/DDBJ databases">
        <title>Taro Niue Genome Assembly and Annotation.</title>
        <authorList>
            <person name="Atibalentja N."/>
            <person name="Keating K."/>
            <person name="Fields C.J."/>
        </authorList>
    </citation>
    <scope>NUCLEOTIDE SEQUENCE</scope>
    <source>
        <strain evidence="1">Niue_2</strain>
        <tissue evidence="1">Leaf</tissue>
    </source>
</reference>
<gene>
    <name evidence="1" type="ORF">Taro_024514</name>
</gene>
<evidence type="ECO:0000313" key="2">
    <source>
        <dbReference type="Proteomes" id="UP000652761"/>
    </source>
</evidence>
<accession>A0A843VKK5</accession>
<protein>
    <submittedName>
        <fullName evidence="1">Uncharacterized protein</fullName>
    </submittedName>
</protein>
<keyword evidence="2" id="KW-1185">Reference proteome</keyword>
<organism evidence="1 2">
    <name type="scientific">Colocasia esculenta</name>
    <name type="common">Wild taro</name>
    <name type="synonym">Arum esculentum</name>
    <dbReference type="NCBI Taxonomy" id="4460"/>
    <lineage>
        <taxon>Eukaryota</taxon>
        <taxon>Viridiplantae</taxon>
        <taxon>Streptophyta</taxon>
        <taxon>Embryophyta</taxon>
        <taxon>Tracheophyta</taxon>
        <taxon>Spermatophyta</taxon>
        <taxon>Magnoliopsida</taxon>
        <taxon>Liliopsida</taxon>
        <taxon>Araceae</taxon>
        <taxon>Aroideae</taxon>
        <taxon>Colocasieae</taxon>
        <taxon>Colocasia</taxon>
    </lineage>
</organism>
<name>A0A843VKK5_COLES</name>
<dbReference type="Proteomes" id="UP000652761">
    <property type="component" value="Unassembled WGS sequence"/>
</dbReference>